<evidence type="ECO:0000313" key="7">
    <source>
        <dbReference type="EMBL" id="MCQ4925016.1"/>
    </source>
</evidence>
<dbReference type="InterPro" id="IPR029063">
    <property type="entry name" value="SAM-dependent_MTases_sf"/>
</dbReference>
<dbReference type="Gene3D" id="3.40.50.150">
    <property type="entry name" value="Vaccinia Virus protein VP39"/>
    <property type="match status" value="1"/>
</dbReference>
<proteinExistence type="inferred from homology"/>
<dbReference type="EC" id="2.1.1.72" evidence="2"/>
<dbReference type="InterPro" id="IPR023095">
    <property type="entry name" value="Ade_MeTrfase_dom_2"/>
</dbReference>
<keyword evidence="3 7" id="KW-0489">Methyltransferase</keyword>
<comment type="caution">
    <text evidence="7">The sequence shown here is derived from an EMBL/GenBank/DDBJ whole genome shotgun (WGS) entry which is preliminary data.</text>
</comment>
<dbReference type="PRINTS" id="PR00505">
    <property type="entry name" value="D12N6MTFRASE"/>
</dbReference>
<accession>A0ABT1SEV4</accession>
<protein>
    <recommendedName>
        <fullName evidence="2">site-specific DNA-methyltransferase (adenine-specific)</fullName>
        <ecNumber evidence="2">2.1.1.72</ecNumber>
    </recommendedName>
</protein>
<dbReference type="GO" id="GO:0008168">
    <property type="term" value="F:methyltransferase activity"/>
    <property type="evidence" value="ECO:0007669"/>
    <property type="project" value="UniProtKB-KW"/>
</dbReference>
<name>A0ABT1SEV4_9FIRM</name>
<evidence type="ECO:0000256" key="6">
    <source>
        <dbReference type="ARBA" id="ARBA00047942"/>
    </source>
</evidence>
<dbReference type="PANTHER" id="PTHR30481">
    <property type="entry name" value="DNA ADENINE METHYLASE"/>
    <property type="match status" value="1"/>
</dbReference>
<dbReference type="InterPro" id="IPR012327">
    <property type="entry name" value="MeTrfase_D12"/>
</dbReference>
<keyword evidence="4" id="KW-0808">Transferase</keyword>
<evidence type="ECO:0000256" key="5">
    <source>
        <dbReference type="ARBA" id="ARBA00022691"/>
    </source>
</evidence>
<comment type="similarity">
    <text evidence="1">Belongs to the N(4)/N(6)-methyltransferase family.</text>
</comment>
<dbReference type="SUPFAM" id="SSF53335">
    <property type="entry name" value="S-adenosyl-L-methionine-dependent methyltransferases"/>
    <property type="match status" value="1"/>
</dbReference>
<evidence type="ECO:0000256" key="2">
    <source>
        <dbReference type="ARBA" id="ARBA00011900"/>
    </source>
</evidence>
<evidence type="ECO:0000256" key="1">
    <source>
        <dbReference type="ARBA" id="ARBA00006594"/>
    </source>
</evidence>
<dbReference type="Pfam" id="PF02086">
    <property type="entry name" value="MethyltransfD12"/>
    <property type="match status" value="1"/>
</dbReference>
<keyword evidence="8" id="KW-1185">Reference proteome</keyword>
<sequence>MSVVTNLQCQFCGTSDKDCFEFDNLNRGFWCEICDGYNYFNSKREDNDRFTLILEDKSNRENTCYKSKIRFKKQLSLLRYPGGKSKLIDYIYSLINTDKINRFIEPFSGGASVGLSFLDAGIIKELILNDLDFGVYALFFIIKNDPHNLIYKINNHHPTHKDYFEAQKIIKSNYKGCDFLEAAWSLLIVNRLAYSGIYKANPLGGRNGSMGELLTRWNPKTLTNRILCIYNMSDKITVLNVDACELIEEEYWNEKSTIFIDPPYYRKGKDLYYCYFTKEEHIRLNVLLDNLYQGMPGADMILTYDNDRFVEGLYLYPEVQKVNRAYSI</sequence>
<dbReference type="Proteomes" id="UP001524478">
    <property type="component" value="Unassembled WGS sequence"/>
</dbReference>
<reference evidence="7 8" key="1">
    <citation type="submission" date="2022-06" db="EMBL/GenBank/DDBJ databases">
        <title>Isolation of gut microbiota from human fecal samples.</title>
        <authorList>
            <person name="Pamer E.G."/>
            <person name="Barat B."/>
            <person name="Waligurski E."/>
            <person name="Medina S."/>
            <person name="Paddock L."/>
            <person name="Mostad J."/>
        </authorList>
    </citation>
    <scope>NUCLEOTIDE SEQUENCE [LARGE SCALE GENOMIC DNA]</scope>
    <source>
        <strain evidence="7 8">DFI.7.95</strain>
    </source>
</reference>
<dbReference type="Gene3D" id="1.10.1020.10">
    <property type="entry name" value="Adenine-specific Methyltransferase, Domain 2"/>
    <property type="match status" value="1"/>
</dbReference>
<organism evidence="7 8">
    <name type="scientific">Tissierella carlieri</name>
    <dbReference type="NCBI Taxonomy" id="689904"/>
    <lineage>
        <taxon>Bacteria</taxon>
        <taxon>Bacillati</taxon>
        <taxon>Bacillota</taxon>
        <taxon>Tissierellia</taxon>
        <taxon>Tissierellales</taxon>
        <taxon>Tissierellaceae</taxon>
        <taxon>Tissierella</taxon>
    </lineage>
</organism>
<evidence type="ECO:0000256" key="3">
    <source>
        <dbReference type="ARBA" id="ARBA00022603"/>
    </source>
</evidence>
<dbReference type="EMBL" id="JANGAC010000017">
    <property type="protein sequence ID" value="MCQ4925016.1"/>
    <property type="molecule type" value="Genomic_DNA"/>
</dbReference>
<gene>
    <name evidence="7" type="ORF">NE686_18085</name>
</gene>
<comment type="catalytic activity">
    <reaction evidence="6">
        <text>a 2'-deoxyadenosine in DNA + S-adenosyl-L-methionine = an N(6)-methyl-2'-deoxyadenosine in DNA + S-adenosyl-L-homocysteine + H(+)</text>
        <dbReference type="Rhea" id="RHEA:15197"/>
        <dbReference type="Rhea" id="RHEA-COMP:12418"/>
        <dbReference type="Rhea" id="RHEA-COMP:12419"/>
        <dbReference type="ChEBI" id="CHEBI:15378"/>
        <dbReference type="ChEBI" id="CHEBI:57856"/>
        <dbReference type="ChEBI" id="CHEBI:59789"/>
        <dbReference type="ChEBI" id="CHEBI:90615"/>
        <dbReference type="ChEBI" id="CHEBI:90616"/>
        <dbReference type="EC" id="2.1.1.72"/>
    </reaction>
</comment>
<dbReference type="RefSeq" id="WP_256312608.1">
    <property type="nucleotide sequence ID" value="NZ_JANGAC010000017.1"/>
</dbReference>
<dbReference type="GO" id="GO:0032259">
    <property type="term" value="P:methylation"/>
    <property type="evidence" value="ECO:0007669"/>
    <property type="project" value="UniProtKB-KW"/>
</dbReference>
<evidence type="ECO:0000313" key="8">
    <source>
        <dbReference type="Proteomes" id="UP001524478"/>
    </source>
</evidence>
<dbReference type="PANTHER" id="PTHR30481:SF2">
    <property type="entry name" value="SITE-SPECIFIC DNA-METHYLTRANSFERASE (ADENINE-SPECIFIC)"/>
    <property type="match status" value="1"/>
</dbReference>
<keyword evidence="5" id="KW-0949">S-adenosyl-L-methionine</keyword>
<evidence type="ECO:0000256" key="4">
    <source>
        <dbReference type="ARBA" id="ARBA00022679"/>
    </source>
</evidence>